<dbReference type="AlphaFoldDB" id="X1J2H0"/>
<feature type="non-terminal residue" evidence="3">
    <location>
        <position position="1"/>
    </location>
</feature>
<proteinExistence type="predicted"/>
<dbReference type="Pfam" id="PF00589">
    <property type="entry name" value="Phage_integrase"/>
    <property type="match status" value="1"/>
</dbReference>
<dbReference type="EMBL" id="BARU01027650">
    <property type="protein sequence ID" value="GAH75720.1"/>
    <property type="molecule type" value="Genomic_DNA"/>
</dbReference>
<dbReference type="GO" id="GO:0015074">
    <property type="term" value="P:DNA integration"/>
    <property type="evidence" value="ECO:0007669"/>
    <property type="project" value="InterPro"/>
</dbReference>
<accession>X1J2H0</accession>
<dbReference type="Gene3D" id="1.10.443.10">
    <property type="entry name" value="Intergrase catalytic core"/>
    <property type="match status" value="1"/>
</dbReference>
<dbReference type="InterPro" id="IPR013762">
    <property type="entry name" value="Integrase-like_cat_sf"/>
</dbReference>
<feature type="domain" description="Tyr recombinase" evidence="2">
    <location>
        <begin position="1"/>
        <end position="96"/>
    </location>
</feature>
<sequence length="119" mass="13494">GLNSPFDVVKEELFNLTPRRVQQIVYEAGVAAGIPRVGTKKIHPHHFRHSHCVAWVRANPTMEGLRKLQQRVGHASIATTAHYLQFAFEEQREEVEKVLGELTQTTLLPETEKKMGVEV</sequence>
<dbReference type="SUPFAM" id="SSF56349">
    <property type="entry name" value="DNA breaking-rejoining enzymes"/>
    <property type="match status" value="1"/>
</dbReference>
<reference evidence="3" key="1">
    <citation type="journal article" date="2014" name="Front. Microbiol.">
        <title>High frequency of phylogenetically diverse reductive dehalogenase-homologous genes in deep subseafloor sedimentary metagenomes.</title>
        <authorList>
            <person name="Kawai M."/>
            <person name="Futagami T."/>
            <person name="Toyoda A."/>
            <person name="Takaki Y."/>
            <person name="Nishi S."/>
            <person name="Hori S."/>
            <person name="Arai W."/>
            <person name="Tsubouchi T."/>
            <person name="Morono Y."/>
            <person name="Uchiyama I."/>
            <person name="Ito T."/>
            <person name="Fujiyama A."/>
            <person name="Inagaki F."/>
            <person name="Takami H."/>
        </authorList>
    </citation>
    <scope>NUCLEOTIDE SEQUENCE</scope>
    <source>
        <strain evidence="3">Expedition CK06-06</strain>
    </source>
</reference>
<organism evidence="3">
    <name type="scientific">marine sediment metagenome</name>
    <dbReference type="NCBI Taxonomy" id="412755"/>
    <lineage>
        <taxon>unclassified sequences</taxon>
        <taxon>metagenomes</taxon>
        <taxon>ecological metagenomes</taxon>
    </lineage>
</organism>
<dbReference type="GO" id="GO:0003677">
    <property type="term" value="F:DNA binding"/>
    <property type="evidence" value="ECO:0007669"/>
    <property type="project" value="InterPro"/>
</dbReference>
<keyword evidence="1" id="KW-0233">DNA recombination</keyword>
<evidence type="ECO:0000313" key="3">
    <source>
        <dbReference type="EMBL" id="GAH75720.1"/>
    </source>
</evidence>
<evidence type="ECO:0000259" key="2">
    <source>
        <dbReference type="PROSITE" id="PS51898"/>
    </source>
</evidence>
<dbReference type="InterPro" id="IPR002104">
    <property type="entry name" value="Integrase_catalytic"/>
</dbReference>
<evidence type="ECO:0000256" key="1">
    <source>
        <dbReference type="ARBA" id="ARBA00023172"/>
    </source>
</evidence>
<dbReference type="InterPro" id="IPR011010">
    <property type="entry name" value="DNA_brk_join_enz"/>
</dbReference>
<comment type="caution">
    <text evidence="3">The sequence shown here is derived from an EMBL/GenBank/DDBJ whole genome shotgun (WGS) entry which is preliminary data.</text>
</comment>
<gene>
    <name evidence="3" type="ORF">S03H2_44244</name>
</gene>
<name>X1J2H0_9ZZZZ</name>
<dbReference type="PROSITE" id="PS51898">
    <property type="entry name" value="TYR_RECOMBINASE"/>
    <property type="match status" value="1"/>
</dbReference>
<protein>
    <recommendedName>
        <fullName evidence="2">Tyr recombinase domain-containing protein</fullName>
    </recommendedName>
</protein>
<dbReference type="GO" id="GO:0006310">
    <property type="term" value="P:DNA recombination"/>
    <property type="evidence" value="ECO:0007669"/>
    <property type="project" value="UniProtKB-KW"/>
</dbReference>